<accession>A0AAD7IZX4</accession>
<protein>
    <submittedName>
        <fullName evidence="1">Uncharacterized protein</fullName>
    </submittedName>
</protein>
<dbReference type="Proteomes" id="UP001215280">
    <property type="component" value="Unassembled WGS sequence"/>
</dbReference>
<dbReference type="InterPro" id="IPR036291">
    <property type="entry name" value="NAD(P)-bd_dom_sf"/>
</dbReference>
<name>A0AAD7IZX4_9AGAR</name>
<dbReference type="EMBL" id="JARJLG010000073">
    <property type="protein sequence ID" value="KAJ7752799.1"/>
    <property type="molecule type" value="Genomic_DNA"/>
</dbReference>
<comment type="caution">
    <text evidence="1">The sequence shown here is derived from an EMBL/GenBank/DDBJ whole genome shotgun (WGS) entry which is preliminary data.</text>
</comment>
<evidence type="ECO:0000313" key="2">
    <source>
        <dbReference type="Proteomes" id="UP001215280"/>
    </source>
</evidence>
<proteinExistence type="predicted"/>
<evidence type="ECO:0000313" key="1">
    <source>
        <dbReference type="EMBL" id="KAJ7752799.1"/>
    </source>
</evidence>
<sequence length="81" mass="8562">MVQPLTNLLSFAGKTAVVTGANAGLGRAASLHHAQHQISTLILAVRAQRTGEETKAALLAEPVVRALQTKSTIIFELSTRD</sequence>
<dbReference type="AlphaFoldDB" id="A0AAD7IZX4"/>
<organism evidence="1 2">
    <name type="scientific">Mycena maculata</name>
    <dbReference type="NCBI Taxonomy" id="230809"/>
    <lineage>
        <taxon>Eukaryota</taxon>
        <taxon>Fungi</taxon>
        <taxon>Dikarya</taxon>
        <taxon>Basidiomycota</taxon>
        <taxon>Agaricomycotina</taxon>
        <taxon>Agaricomycetes</taxon>
        <taxon>Agaricomycetidae</taxon>
        <taxon>Agaricales</taxon>
        <taxon>Marasmiineae</taxon>
        <taxon>Mycenaceae</taxon>
        <taxon>Mycena</taxon>
    </lineage>
</organism>
<reference evidence="1" key="1">
    <citation type="submission" date="2023-03" db="EMBL/GenBank/DDBJ databases">
        <title>Massive genome expansion in bonnet fungi (Mycena s.s.) driven by repeated elements and novel gene families across ecological guilds.</title>
        <authorList>
            <consortium name="Lawrence Berkeley National Laboratory"/>
            <person name="Harder C.B."/>
            <person name="Miyauchi S."/>
            <person name="Viragh M."/>
            <person name="Kuo A."/>
            <person name="Thoen E."/>
            <person name="Andreopoulos B."/>
            <person name="Lu D."/>
            <person name="Skrede I."/>
            <person name="Drula E."/>
            <person name="Henrissat B."/>
            <person name="Morin E."/>
            <person name="Kohler A."/>
            <person name="Barry K."/>
            <person name="LaButti K."/>
            <person name="Morin E."/>
            <person name="Salamov A."/>
            <person name="Lipzen A."/>
            <person name="Mereny Z."/>
            <person name="Hegedus B."/>
            <person name="Baldrian P."/>
            <person name="Stursova M."/>
            <person name="Weitz H."/>
            <person name="Taylor A."/>
            <person name="Grigoriev I.V."/>
            <person name="Nagy L.G."/>
            <person name="Martin F."/>
            <person name="Kauserud H."/>
        </authorList>
    </citation>
    <scope>NUCLEOTIDE SEQUENCE</scope>
    <source>
        <strain evidence="1">CBHHK188m</strain>
    </source>
</reference>
<keyword evidence="2" id="KW-1185">Reference proteome</keyword>
<gene>
    <name evidence="1" type="ORF">DFH07DRAFT_744744</name>
</gene>
<dbReference type="Gene3D" id="3.40.50.720">
    <property type="entry name" value="NAD(P)-binding Rossmann-like Domain"/>
    <property type="match status" value="1"/>
</dbReference>
<dbReference type="SUPFAM" id="SSF51735">
    <property type="entry name" value="NAD(P)-binding Rossmann-fold domains"/>
    <property type="match status" value="1"/>
</dbReference>